<name>A0A2J6TFE5_9HELO</name>
<keyword evidence="3" id="KW-1185">Reference proteome</keyword>
<dbReference type="STRING" id="1095630.A0A2J6TFE5"/>
<sequence>MVLCVTIVLGDGCTIFSTNGSTASYFEYHRFYDFRNIQTSRTAQSTYSDASLFPASKIVNNASWTDDWSIRVQSKGAANDHALPMQYTSSNVNIHNSTDASRDPTTYLTLSTNRQQSSQQAGELDYKLTNLSHASVRVLGRVRGAPGAAAGIFTYWNDTTESDIEILSRDPATSIHYSNQPTTTDSGATVPGSTWNVSVPSGAAWTSWNVHRLDWIPRQSAWYVNGLQMASTVVNVPRSPSMLILNMWSNGDAWSGVMAVGAAAELQIQWIEVVFNASSEAFTPSPSPSKPVVCSVDKVVGIPVVSEGVVSAWDHGTLMMWLSLSLTTFWSLV</sequence>
<dbReference type="SUPFAM" id="SSF49899">
    <property type="entry name" value="Concanavalin A-like lectins/glucanases"/>
    <property type="match status" value="1"/>
</dbReference>
<dbReference type="InParanoid" id="A0A2J6TFE5"/>
<reference evidence="2 3" key="1">
    <citation type="submission" date="2016-04" db="EMBL/GenBank/DDBJ databases">
        <title>A degradative enzymes factory behind the ericoid mycorrhizal symbiosis.</title>
        <authorList>
            <consortium name="DOE Joint Genome Institute"/>
            <person name="Martino E."/>
            <person name="Morin E."/>
            <person name="Grelet G."/>
            <person name="Kuo A."/>
            <person name="Kohler A."/>
            <person name="Daghino S."/>
            <person name="Barry K."/>
            <person name="Choi C."/>
            <person name="Cichocki N."/>
            <person name="Clum A."/>
            <person name="Copeland A."/>
            <person name="Hainaut M."/>
            <person name="Haridas S."/>
            <person name="Labutti K."/>
            <person name="Lindquist E."/>
            <person name="Lipzen A."/>
            <person name="Khouja H.-R."/>
            <person name="Murat C."/>
            <person name="Ohm R."/>
            <person name="Olson A."/>
            <person name="Spatafora J."/>
            <person name="Veneault-Fourrey C."/>
            <person name="Henrissat B."/>
            <person name="Grigoriev I."/>
            <person name="Martin F."/>
            <person name="Perotto S."/>
        </authorList>
    </citation>
    <scope>NUCLEOTIDE SEQUENCE [LARGE SCALE GENOMIC DNA]</scope>
    <source>
        <strain evidence="2 3">E</strain>
    </source>
</reference>
<evidence type="ECO:0000313" key="3">
    <source>
        <dbReference type="Proteomes" id="UP000235371"/>
    </source>
</evidence>
<keyword evidence="2" id="KW-0378">Hydrolase</keyword>
<proteinExistence type="predicted"/>
<dbReference type="AlphaFoldDB" id="A0A2J6TFE5"/>
<dbReference type="PANTHER" id="PTHR38121:SF4">
    <property type="entry name" value="GH16 DOMAIN-CONTAINING PROTEIN-RELATED"/>
    <property type="match status" value="1"/>
</dbReference>
<dbReference type="EMBL" id="KZ613786">
    <property type="protein sequence ID" value="PMD61744.1"/>
    <property type="molecule type" value="Genomic_DNA"/>
</dbReference>
<dbReference type="RefSeq" id="XP_024738648.1">
    <property type="nucleotide sequence ID" value="XM_024874559.1"/>
</dbReference>
<dbReference type="InterPro" id="IPR013320">
    <property type="entry name" value="ConA-like_dom_sf"/>
</dbReference>
<gene>
    <name evidence="2" type="ORF">K444DRAFT_526629</name>
</gene>
<evidence type="ECO:0000313" key="2">
    <source>
        <dbReference type="EMBL" id="PMD61744.1"/>
    </source>
</evidence>
<dbReference type="CDD" id="cd00413">
    <property type="entry name" value="Glyco_hydrolase_16"/>
    <property type="match status" value="1"/>
</dbReference>
<organism evidence="2 3">
    <name type="scientific">Hyaloscypha bicolor E</name>
    <dbReference type="NCBI Taxonomy" id="1095630"/>
    <lineage>
        <taxon>Eukaryota</taxon>
        <taxon>Fungi</taxon>
        <taxon>Dikarya</taxon>
        <taxon>Ascomycota</taxon>
        <taxon>Pezizomycotina</taxon>
        <taxon>Leotiomycetes</taxon>
        <taxon>Helotiales</taxon>
        <taxon>Hyaloscyphaceae</taxon>
        <taxon>Hyaloscypha</taxon>
        <taxon>Hyaloscypha bicolor</taxon>
    </lineage>
</organism>
<dbReference type="InterPro" id="IPR000757">
    <property type="entry name" value="Beta-glucanase-like"/>
</dbReference>
<dbReference type="GeneID" id="36582639"/>
<dbReference type="Proteomes" id="UP000235371">
    <property type="component" value="Unassembled WGS sequence"/>
</dbReference>
<dbReference type="OrthoDB" id="4388755at2759"/>
<dbReference type="GO" id="GO:0004553">
    <property type="term" value="F:hydrolase activity, hydrolyzing O-glycosyl compounds"/>
    <property type="evidence" value="ECO:0007669"/>
    <property type="project" value="InterPro"/>
</dbReference>
<accession>A0A2J6TFE5</accession>
<evidence type="ECO:0000259" key="1">
    <source>
        <dbReference type="PROSITE" id="PS51762"/>
    </source>
</evidence>
<dbReference type="PROSITE" id="PS51762">
    <property type="entry name" value="GH16_2"/>
    <property type="match status" value="1"/>
</dbReference>
<protein>
    <submittedName>
        <fullName evidence="2">Glycoside hydrolase family 16 protein</fullName>
    </submittedName>
</protein>
<dbReference type="Gene3D" id="2.60.120.200">
    <property type="match status" value="1"/>
</dbReference>
<feature type="domain" description="GH16" evidence="1">
    <location>
        <begin position="32"/>
        <end position="279"/>
    </location>
</feature>
<dbReference type="PANTHER" id="PTHR38121">
    <property type="entry name" value="GH16 DOMAIN-CONTAINING PROTEIN"/>
    <property type="match status" value="1"/>
</dbReference>
<dbReference type="GO" id="GO:0005975">
    <property type="term" value="P:carbohydrate metabolic process"/>
    <property type="evidence" value="ECO:0007669"/>
    <property type="project" value="InterPro"/>
</dbReference>